<proteinExistence type="predicted"/>
<reference evidence="1" key="1">
    <citation type="submission" date="2020-05" db="UniProtKB">
        <authorList>
            <consortium name="EnsemblMetazoa"/>
        </authorList>
    </citation>
    <scope>IDENTIFICATION</scope>
    <source>
        <strain evidence="1">MAF</strain>
    </source>
</reference>
<sequence>MIPEMKRFDPVLIAGAAVSVPGAGQAHCRQAVVVVVAVAAVHCTRAAGWRGLAGAHCRRGRVGARDTPVLVGRRRAVAVVAVVAAVGQVRTVLLAGRRLDGAAVEVVVRDRPGPADRTLGAAVVAVAEEVRDALAEGVRTLGAAVVAEEVRDALAEEAHTLGAAAAEVAEVGRGALVAEVRTIAGAAVRTLDVAAVAEVAAVRDALVAEGRTIAGAVGRTIAGVAVRTPGLAVVRRPEAVAAAERDVPVVGRRRAEEVAVDQDSSCGGTTGRTCEILCATHLLPGVTPRIDVPKSKTAAVVGQD</sequence>
<evidence type="ECO:0000313" key="1">
    <source>
        <dbReference type="EnsemblMetazoa" id="AMEM007154-PA"/>
    </source>
</evidence>
<dbReference type="Proteomes" id="UP000075903">
    <property type="component" value="Unassembled WGS sequence"/>
</dbReference>
<evidence type="ECO:0000313" key="2">
    <source>
        <dbReference type="Proteomes" id="UP000075903"/>
    </source>
</evidence>
<accession>A0A182V177</accession>
<dbReference type="AlphaFoldDB" id="A0A182V177"/>
<keyword evidence="2" id="KW-1185">Reference proteome</keyword>
<protein>
    <submittedName>
        <fullName evidence="1">Uncharacterized protein</fullName>
    </submittedName>
</protein>
<dbReference type="VEuPathDB" id="VectorBase:AMEM007154"/>
<dbReference type="EnsemblMetazoa" id="AMEM007154-RA">
    <property type="protein sequence ID" value="AMEM007154-PA"/>
    <property type="gene ID" value="AMEM007154"/>
</dbReference>
<name>A0A182V177_ANOME</name>
<organism evidence="1 2">
    <name type="scientific">Anopheles merus</name>
    <name type="common">Mosquito</name>
    <dbReference type="NCBI Taxonomy" id="30066"/>
    <lineage>
        <taxon>Eukaryota</taxon>
        <taxon>Metazoa</taxon>
        <taxon>Ecdysozoa</taxon>
        <taxon>Arthropoda</taxon>
        <taxon>Hexapoda</taxon>
        <taxon>Insecta</taxon>
        <taxon>Pterygota</taxon>
        <taxon>Neoptera</taxon>
        <taxon>Endopterygota</taxon>
        <taxon>Diptera</taxon>
        <taxon>Nematocera</taxon>
        <taxon>Culicoidea</taxon>
        <taxon>Culicidae</taxon>
        <taxon>Anophelinae</taxon>
        <taxon>Anopheles</taxon>
    </lineage>
</organism>